<dbReference type="OrthoDB" id="9154783at2"/>
<feature type="transmembrane region" description="Helical" evidence="6">
    <location>
        <begin position="7"/>
        <end position="25"/>
    </location>
</feature>
<dbReference type="InterPro" id="IPR010445">
    <property type="entry name" value="LapA_dom"/>
</dbReference>
<keyword evidence="9" id="KW-1185">Reference proteome</keyword>
<feature type="domain" description="Lipopolysaccharide assembly protein A" evidence="7">
    <location>
        <begin position="26"/>
        <end position="79"/>
    </location>
</feature>
<comment type="caution">
    <text evidence="8">The sequence shown here is derived from an EMBL/GenBank/DDBJ whole genome shotgun (WGS) entry which is preliminary data.</text>
</comment>
<name>A0A3N4VG74_9BURK</name>
<evidence type="ECO:0000256" key="4">
    <source>
        <dbReference type="ARBA" id="ARBA00023136"/>
    </source>
</evidence>
<dbReference type="GO" id="GO:0005886">
    <property type="term" value="C:plasma membrane"/>
    <property type="evidence" value="ECO:0007669"/>
    <property type="project" value="InterPro"/>
</dbReference>
<gene>
    <name evidence="8" type="ORF">EDC62_0618</name>
</gene>
<evidence type="ECO:0000313" key="8">
    <source>
        <dbReference type="EMBL" id="RPE72910.1"/>
    </source>
</evidence>
<keyword evidence="1" id="KW-1003">Cell membrane</keyword>
<keyword evidence="4 6" id="KW-0472">Membrane</keyword>
<keyword evidence="2 6" id="KW-0812">Transmembrane</keyword>
<dbReference type="AlphaFoldDB" id="A0A3N4VG74"/>
<accession>A0A3N4VG74</accession>
<dbReference type="RefSeq" id="WP_124220330.1">
    <property type="nucleotide sequence ID" value="NZ_RKQL01000001.1"/>
</dbReference>
<sequence>MKTALRVLRWLVNAALFFTLFAFALNNAQEVNVHFFFGHQWQAPMVLVVFSAFTVGVIVGAVGMVPRWWRQRRAAARHRAASAPASAPTPTPPDVERVHDH</sequence>
<evidence type="ECO:0000259" key="7">
    <source>
        <dbReference type="Pfam" id="PF06305"/>
    </source>
</evidence>
<evidence type="ECO:0000256" key="6">
    <source>
        <dbReference type="SAM" id="Phobius"/>
    </source>
</evidence>
<dbReference type="Proteomes" id="UP000272193">
    <property type="component" value="Unassembled WGS sequence"/>
</dbReference>
<evidence type="ECO:0000313" key="9">
    <source>
        <dbReference type="Proteomes" id="UP000272193"/>
    </source>
</evidence>
<dbReference type="EMBL" id="RKQL01000001">
    <property type="protein sequence ID" value="RPE72910.1"/>
    <property type="molecule type" value="Genomic_DNA"/>
</dbReference>
<keyword evidence="3 6" id="KW-1133">Transmembrane helix</keyword>
<dbReference type="Pfam" id="PF06305">
    <property type="entry name" value="LapA_dom"/>
    <property type="match status" value="1"/>
</dbReference>
<evidence type="ECO:0000256" key="5">
    <source>
        <dbReference type="SAM" id="MobiDB-lite"/>
    </source>
</evidence>
<organism evidence="8 9">
    <name type="scientific">Tibeticola sediminis</name>
    <dbReference type="NCBI Taxonomy" id="1917811"/>
    <lineage>
        <taxon>Bacteria</taxon>
        <taxon>Pseudomonadati</taxon>
        <taxon>Pseudomonadota</taxon>
        <taxon>Betaproteobacteria</taxon>
        <taxon>Burkholderiales</taxon>
        <taxon>Comamonadaceae</taxon>
        <taxon>Tibeticola</taxon>
    </lineage>
</organism>
<reference evidence="8 9" key="1">
    <citation type="submission" date="2018-11" db="EMBL/GenBank/DDBJ databases">
        <title>Genomic Encyclopedia of Type Strains, Phase IV (KMG-IV): sequencing the most valuable type-strain genomes for metagenomic binning, comparative biology and taxonomic classification.</title>
        <authorList>
            <person name="Goeker M."/>
        </authorList>
    </citation>
    <scope>NUCLEOTIDE SEQUENCE [LARGE SCALE GENOMIC DNA]</scope>
    <source>
        <strain evidence="8 9">DSM 101684</strain>
    </source>
</reference>
<evidence type="ECO:0000256" key="2">
    <source>
        <dbReference type="ARBA" id="ARBA00022692"/>
    </source>
</evidence>
<evidence type="ECO:0000256" key="3">
    <source>
        <dbReference type="ARBA" id="ARBA00022989"/>
    </source>
</evidence>
<feature type="transmembrane region" description="Helical" evidence="6">
    <location>
        <begin position="45"/>
        <end position="69"/>
    </location>
</feature>
<protein>
    <submittedName>
        <fullName evidence="8">Putative integral membrane protein</fullName>
    </submittedName>
</protein>
<feature type="region of interest" description="Disordered" evidence="5">
    <location>
        <begin position="79"/>
        <end position="101"/>
    </location>
</feature>
<evidence type="ECO:0000256" key="1">
    <source>
        <dbReference type="ARBA" id="ARBA00022475"/>
    </source>
</evidence>
<proteinExistence type="predicted"/>